<organism evidence="1">
    <name type="scientific">Brachypodium distachyon</name>
    <name type="common">Purple false brome</name>
    <name type="synonym">Trachynia distachya</name>
    <dbReference type="NCBI Taxonomy" id="15368"/>
    <lineage>
        <taxon>Eukaryota</taxon>
        <taxon>Viridiplantae</taxon>
        <taxon>Streptophyta</taxon>
        <taxon>Embryophyta</taxon>
        <taxon>Tracheophyta</taxon>
        <taxon>Spermatophyta</taxon>
        <taxon>Magnoliopsida</taxon>
        <taxon>Liliopsida</taxon>
        <taxon>Poales</taxon>
        <taxon>Poaceae</taxon>
        <taxon>BOP clade</taxon>
        <taxon>Pooideae</taxon>
        <taxon>Stipodae</taxon>
        <taxon>Brachypodieae</taxon>
        <taxon>Brachypodium</taxon>
    </lineage>
</organism>
<dbReference type="Proteomes" id="UP000008810">
    <property type="component" value="Chromosome 2"/>
</dbReference>
<dbReference type="Gramene" id="PNT71373">
    <property type="protein sequence ID" value="PNT71373"/>
    <property type="gene ID" value="BRADI_2g26746v3"/>
</dbReference>
<dbReference type="EMBL" id="CM000881">
    <property type="protein sequence ID" value="PNT71373.1"/>
    <property type="molecule type" value="Genomic_DNA"/>
</dbReference>
<evidence type="ECO:0000313" key="1">
    <source>
        <dbReference type="EMBL" id="PNT71373.1"/>
    </source>
</evidence>
<dbReference type="STRING" id="15368.A0A2K2DAR8"/>
<sequence>MVGNPLICGAAAEQDCYGTLPMPMSHGLNNTQDTLMPGKSKSHEAPIAFRCTTGCIDILLLFRGCYSGLLMEAHKRSTYSF</sequence>
<reference evidence="1 2" key="1">
    <citation type="journal article" date="2010" name="Nature">
        <title>Genome sequencing and analysis of the model grass Brachypodium distachyon.</title>
        <authorList>
            <consortium name="International Brachypodium Initiative"/>
        </authorList>
    </citation>
    <scope>NUCLEOTIDE SEQUENCE [LARGE SCALE GENOMIC DNA]</scope>
    <source>
        <strain evidence="1 2">Bd21</strain>
    </source>
</reference>
<reference evidence="2" key="3">
    <citation type="submission" date="2018-08" db="UniProtKB">
        <authorList>
            <consortium name="EnsemblPlants"/>
        </authorList>
    </citation>
    <scope>IDENTIFICATION</scope>
    <source>
        <strain evidence="2">cv. Bd21</strain>
    </source>
</reference>
<dbReference type="AlphaFoldDB" id="A0A2K2DAR8"/>
<dbReference type="InParanoid" id="A0A2K2DAR8"/>
<name>A0A2K2DAR8_BRADI</name>
<evidence type="ECO:0000313" key="2">
    <source>
        <dbReference type="EnsemblPlants" id="PNT71373"/>
    </source>
</evidence>
<gene>
    <name evidence="1" type="ORF">BRADI_2g26746v3</name>
</gene>
<keyword evidence="3" id="KW-1185">Reference proteome</keyword>
<protein>
    <submittedName>
        <fullName evidence="1 2">Uncharacterized protein</fullName>
    </submittedName>
</protein>
<reference evidence="1" key="2">
    <citation type="submission" date="2017-06" db="EMBL/GenBank/DDBJ databases">
        <title>WGS assembly of Brachypodium distachyon.</title>
        <authorList>
            <consortium name="The International Brachypodium Initiative"/>
            <person name="Lucas S."/>
            <person name="Harmon-Smith M."/>
            <person name="Lail K."/>
            <person name="Tice H."/>
            <person name="Grimwood J."/>
            <person name="Bruce D."/>
            <person name="Barry K."/>
            <person name="Shu S."/>
            <person name="Lindquist E."/>
            <person name="Wang M."/>
            <person name="Pitluck S."/>
            <person name="Vogel J.P."/>
            <person name="Garvin D.F."/>
            <person name="Mockler T.C."/>
            <person name="Schmutz J."/>
            <person name="Rokhsar D."/>
            <person name="Bevan M.W."/>
        </authorList>
    </citation>
    <scope>NUCLEOTIDE SEQUENCE</scope>
    <source>
        <strain evidence="1">Bd21</strain>
    </source>
</reference>
<accession>A0A2K2DAR8</accession>
<evidence type="ECO:0000313" key="3">
    <source>
        <dbReference type="Proteomes" id="UP000008810"/>
    </source>
</evidence>
<proteinExistence type="predicted"/>
<dbReference type="EnsemblPlants" id="PNT71373">
    <property type="protein sequence ID" value="PNT71373"/>
    <property type="gene ID" value="BRADI_2g26746v3"/>
</dbReference>